<proteinExistence type="predicted"/>
<dbReference type="Proteomes" id="UP000886674">
    <property type="component" value="Unassembled WGS sequence"/>
</dbReference>
<name>A0A9E4NME2_9GAMM</name>
<gene>
    <name evidence="2" type="ORF">JAY77_17345</name>
</gene>
<dbReference type="AlphaFoldDB" id="A0A9E4NME2"/>
<accession>A0A9E4NME2</accession>
<organism evidence="2 3">
    <name type="scientific">Candidatus Thiodiazotropha taylori</name>
    <dbReference type="NCBI Taxonomy" id="2792791"/>
    <lineage>
        <taxon>Bacteria</taxon>
        <taxon>Pseudomonadati</taxon>
        <taxon>Pseudomonadota</taxon>
        <taxon>Gammaproteobacteria</taxon>
        <taxon>Chromatiales</taxon>
        <taxon>Sedimenticolaceae</taxon>
        <taxon>Candidatus Thiodiazotropha</taxon>
    </lineage>
</organism>
<protein>
    <submittedName>
        <fullName evidence="2">Uncharacterized protein</fullName>
    </submittedName>
</protein>
<feature type="compositionally biased region" description="Polar residues" evidence="1">
    <location>
        <begin position="31"/>
        <end position="42"/>
    </location>
</feature>
<sequence length="161" mass="18090">MRKGIPTQLLSGVASGAIILNPPSGDTIIYNPSSGGSIILNPSSSSERPFPEFQGQPDRVNPKGGVRQKSQRPFPEFQGQPDRVDPKGGVRQKSQRPFPEFQGQPDRVDPKGGVRPKTRRIFRYNSKKFPRHYSPSEYYSPSLDSIPEQEQWIEWIDLGDI</sequence>
<comment type="caution">
    <text evidence="2">The sequence shown here is derived from an EMBL/GenBank/DDBJ whole genome shotgun (WGS) entry which is preliminary data.</text>
</comment>
<feature type="region of interest" description="Disordered" evidence="1">
    <location>
        <begin position="31"/>
        <end position="117"/>
    </location>
</feature>
<evidence type="ECO:0000313" key="2">
    <source>
        <dbReference type="EMBL" id="MCG7979896.1"/>
    </source>
</evidence>
<evidence type="ECO:0000313" key="3">
    <source>
        <dbReference type="Proteomes" id="UP000886674"/>
    </source>
</evidence>
<evidence type="ECO:0000256" key="1">
    <source>
        <dbReference type="SAM" id="MobiDB-lite"/>
    </source>
</evidence>
<reference evidence="2" key="1">
    <citation type="journal article" date="2021" name="Proc. Natl. Acad. Sci. U.S.A.">
        <title>Global biogeography of chemosynthetic symbionts reveals both localized and globally distributed symbiont groups. .</title>
        <authorList>
            <person name="Osvatic J.T."/>
            <person name="Wilkins L.G.E."/>
            <person name="Leibrecht L."/>
            <person name="Leray M."/>
            <person name="Zauner S."/>
            <person name="Polzin J."/>
            <person name="Camacho Y."/>
            <person name="Gros O."/>
            <person name="van Gils J.A."/>
            <person name="Eisen J.A."/>
            <person name="Petersen J.M."/>
            <person name="Yuen B."/>
        </authorList>
    </citation>
    <scope>NUCLEOTIDE SEQUENCE</scope>
    <source>
        <strain evidence="2">MAGclacostrist055</strain>
    </source>
</reference>
<dbReference type="EMBL" id="JAEPCR010000093">
    <property type="protein sequence ID" value="MCG7979896.1"/>
    <property type="molecule type" value="Genomic_DNA"/>
</dbReference>